<dbReference type="Pfam" id="PF12277">
    <property type="entry name" value="DUF3618"/>
    <property type="match status" value="1"/>
</dbReference>
<evidence type="ECO:0000313" key="4">
    <source>
        <dbReference type="Proteomes" id="UP001595891"/>
    </source>
</evidence>
<feature type="region of interest" description="Disordered" evidence="1">
    <location>
        <begin position="143"/>
        <end position="173"/>
    </location>
</feature>
<keyword evidence="2" id="KW-0812">Transmembrane</keyword>
<dbReference type="Proteomes" id="UP001595891">
    <property type="component" value="Unassembled WGS sequence"/>
</dbReference>
<feature type="region of interest" description="Disordered" evidence="1">
    <location>
        <begin position="1"/>
        <end position="92"/>
    </location>
</feature>
<keyword evidence="2" id="KW-1133">Transmembrane helix</keyword>
<dbReference type="EMBL" id="JBHSFN010000002">
    <property type="protein sequence ID" value="MFC4585145.1"/>
    <property type="molecule type" value="Genomic_DNA"/>
</dbReference>
<organism evidence="3 4">
    <name type="scientific">Sphaerisporangium corydalis</name>
    <dbReference type="NCBI Taxonomy" id="1441875"/>
    <lineage>
        <taxon>Bacteria</taxon>
        <taxon>Bacillati</taxon>
        <taxon>Actinomycetota</taxon>
        <taxon>Actinomycetes</taxon>
        <taxon>Streptosporangiales</taxon>
        <taxon>Streptosporangiaceae</taxon>
        <taxon>Sphaerisporangium</taxon>
    </lineage>
</organism>
<evidence type="ECO:0000256" key="2">
    <source>
        <dbReference type="SAM" id="Phobius"/>
    </source>
</evidence>
<proteinExistence type="predicted"/>
<protein>
    <submittedName>
        <fullName evidence="3">DUF3618 domain-containing protein</fullName>
    </submittedName>
</protein>
<gene>
    <name evidence="3" type="ORF">ACFO8L_03600</name>
</gene>
<dbReference type="RefSeq" id="WP_262843778.1">
    <property type="nucleotide sequence ID" value="NZ_JANZYP010000021.1"/>
</dbReference>
<keyword evidence="2" id="KW-0472">Membrane</keyword>
<sequence>MTETDPTPEPRPTAGEVGLRRQEPGTATPESIGPSLNVPQVTAPHKPFVKPVVSHGRGDPLAGLSEPDLQEAPEAPPERHHRRPRLSEEDRLRGEIVQTREDLGLTVEALAQKADVKARARRRMARTGLAARGKAAAMAGRLRGAAARPGRMDAGPPVTRTGSSGMGPGPMGMERRAVPERIRGAAERMSAHARRRPELIIAAGGAMMAGAGVLNMMERRPRRRH</sequence>
<evidence type="ECO:0000256" key="1">
    <source>
        <dbReference type="SAM" id="MobiDB-lite"/>
    </source>
</evidence>
<feature type="transmembrane region" description="Helical" evidence="2">
    <location>
        <begin position="199"/>
        <end position="217"/>
    </location>
</feature>
<reference evidence="4" key="1">
    <citation type="journal article" date="2019" name="Int. J. Syst. Evol. Microbiol.">
        <title>The Global Catalogue of Microorganisms (GCM) 10K type strain sequencing project: providing services to taxonomists for standard genome sequencing and annotation.</title>
        <authorList>
            <consortium name="The Broad Institute Genomics Platform"/>
            <consortium name="The Broad Institute Genome Sequencing Center for Infectious Disease"/>
            <person name="Wu L."/>
            <person name="Ma J."/>
        </authorList>
    </citation>
    <scope>NUCLEOTIDE SEQUENCE [LARGE SCALE GENOMIC DNA]</scope>
    <source>
        <strain evidence="4">CCUG 49560</strain>
    </source>
</reference>
<name>A0ABV9E8D1_9ACTN</name>
<dbReference type="InterPro" id="IPR022062">
    <property type="entry name" value="DUF3618"/>
</dbReference>
<keyword evidence="4" id="KW-1185">Reference proteome</keyword>
<accession>A0ABV9E8D1</accession>
<comment type="caution">
    <text evidence="3">The sequence shown here is derived from an EMBL/GenBank/DDBJ whole genome shotgun (WGS) entry which is preliminary data.</text>
</comment>
<evidence type="ECO:0000313" key="3">
    <source>
        <dbReference type="EMBL" id="MFC4585145.1"/>
    </source>
</evidence>